<gene>
    <name evidence="9" type="ORF">UR35_C0011G0012</name>
</gene>
<organism evidence="9 10">
    <name type="scientific">Candidatus Woesebacteria bacterium GW2011_GWB1_33_22</name>
    <dbReference type="NCBI Taxonomy" id="1618566"/>
    <lineage>
        <taxon>Bacteria</taxon>
        <taxon>Candidatus Woeseibacteriota</taxon>
    </lineage>
</organism>
<dbReference type="EMBL" id="LBOW01000011">
    <property type="protein sequence ID" value="KKP44126.1"/>
    <property type="molecule type" value="Genomic_DNA"/>
</dbReference>
<proteinExistence type="inferred from homology"/>
<dbReference type="PANTHER" id="PTHR33653">
    <property type="entry name" value="RIBONUCLEASE VAPC2"/>
    <property type="match status" value="1"/>
</dbReference>
<evidence type="ECO:0000256" key="7">
    <source>
        <dbReference type="ARBA" id="ARBA00038093"/>
    </source>
</evidence>
<evidence type="ECO:0000256" key="2">
    <source>
        <dbReference type="ARBA" id="ARBA00022649"/>
    </source>
</evidence>
<accession>A0A0F9ZYY0</accession>
<dbReference type="PANTHER" id="PTHR33653:SF1">
    <property type="entry name" value="RIBONUCLEASE VAPC2"/>
    <property type="match status" value="1"/>
</dbReference>
<dbReference type="CDD" id="cd09881">
    <property type="entry name" value="PIN_VapC4-5_FitB-like"/>
    <property type="match status" value="1"/>
</dbReference>
<dbReference type="GO" id="GO:0046872">
    <property type="term" value="F:metal ion binding"/>
    <property type="evidence" value="ECO:0007669"/>
    <property type="project" value="UniProtKB-KW"/>
</dbReference>
<evidence type="ECO:0000256" key="3">
    <source>
        <dbReference type="ARBA" id="ARBA00022722"/>
    </source>
</evidence>
<dbReference type="Proteomes" id="UP000034778">
    <property type="component" value="Unassembled WGS sequence"/>
</dbReference>
<dbReference type="STRING" id="1618566.UR35_C0011G0012"/>
<sequence length="132" mass="15178">MGLLLDSDVIINHLNNKDDYLSTIISKSKEDLFISIINWSEIIYGIRKLKNSIKATKQFTNFIIDLNIKILEIDLKIAGKFIDLKIELEKKGSRLEDFDLIIGATAIVNNLVLMTKNIKHFSRIPEIKLYSK</sequence>
<keyword evidence="4" id="KW-0479">Metal-binding</keyword>
<evidence type="ECO:0000256" key="1">
    <source>
        <dbReference type="ARBA" id="ARBA00001946"/>
    </source>
</evidence>
<evidence type="ECO:0000256" key="5">
    <source>
        <dbReference type="ARBA" id="ARBA00022801"/>
    </source>
</evidence>
<keyword evidence="3" id="KW-0540">Nuclease</keyword>
<dbReference type="SUPFAM" id="SSF88723">
    <property type="entry name" value="PIN domain-like"/>
    <property type="match status" value="1"/>
</dbReference>
<dbReference type="GO" id="GO:0004518">
    <property type="term" value="F:nuclease activity"/>
    <property type="evidence" value="ECO:0007669"/>
    <property type="project" value="UniProtKB-KW"/>
</dbReference>
<reference evidence="9 10" key="1">
    <citation type="journal article" date="2015" name="Nature">
        <title>rRNA introns, odd ribosomes, and small enigmatic genomes across a large radiation of phyla.</title>
        <authorList>
            <person name="Brown C.T."/>
            <person name="Hug L.A."/>
            <person name="Thomas B.C."/>
            <person name="Sharon I."/>
            <person name="Castelle C.J."/>
            <person name="Singh A."/>
            <person name="Wilkins M.J."/>
            <person name="Williams K.H."/>
            <person name="Banfield J.F."/>
        </authorList>
    </citation>
    <scope>NUCLEOTIDE SEQUENCE [LARGE SCALE GENOMIC DNA]</scope>
</reference>
<dbReference type="Pfam" id="PF01850">
    <property type="entry name" value="PIN"/>
    <property type="match status" value="1"/>
</dbReference>
<evidence type="ECO:0000259" key="8">
    <source>
        <dbReference type="Pfam" id="PF01850"/>
    </source>
</evidence>
<feature type="domain" description="PIN" evidence="8">
    <location>
        <begin position="4"/>
        <end position="125"/>
    </location>
</feature>
<comment type="caution">
    <text evidence="9">The sequence shown here is derived from an EMBL/GenBank/DDBJ whole genome shotgun (WGS) entry which is preliminary data.</text>
</comment>
<evidence type="ECO:0000313" key="9">
    <source>
        <dbReference type="EMBL" id="KKP44126.1"/>
    </source>
</evidence>
<evidence type="ECO:0000313" key="10">
    <source>
        <dbReference type="Proteomes" id="UP000034778"/>
    </source>
</evidence>
<keyword evidence="2" id="KW-1277">Toxin-antitoxin system</keyword>
<comment type="cofactor">
    <cofactor evidence="1">
        <name>Mg(2+)</name>
        <dbReference type="ChEBI" id="CHEBI:18420"/>
    </cofactor>
</comment>
<dbReference type="InterPro" id="IPR002716">
    <property type="entry name" value="PIN_dom"/>
</dbReference>
<protein>
    <submittedName>
        <fullName evidence="9">VapC-like protein nucleic acid-binding protein</fullName>
    </submittedName>
</protein>
<evidence type="ECO:0000256" key="4">
    <source>
        <dbReference type="ARBA" id="ARBA00022723"/>
    </source>
</evidence>
<name>A0A0F9ZYY0_9BACT</name>
<comment type="similarity">
    <text evidence="7">Belongs to the PINc/VapC protein family.</text>
</comment>
<dbReference type="InterPro" id="IPR029060">
    <property type="entry name" value="PIN-like_dom_sf"/>
</dbReference>
<keyword evidence="6" id="KW-0460">Magnesium</keyword>
<dbReference type="InterPro" id="IPR050556">
    <property type="entry name" value="Type_II_TA_system_RNase"/>
</dbReference>
<dbReference type="Gene3D" id="3.40.50.1010">
    <property type="entry name" value="5'-nuclease"/>
    <property type="match status" value="1"/>
</dbReference>
<keyword evidence="5" id="KW-0378">Hydrolase</keyword>
<evidence type="ECO:0000256" key="6">
    <source>
        <dbReference type="ARBA" id="ARBA00022842"/>
    </source>
</evidence>
<dbReference type="AlphaFoldDB" id="A0A0F9ZYY0"/>
<dbReference type="GO" id="GO:0016787">
    <property type="term" value="F:hydrolase activity"/>
    <property type="evidence" value="ECO:0007669"/>
    <property type="project" value="UniProtKB-KW"/>
</dbReference>